<keyword evidence="3" id="KW-1185">Reference proteome</keyword>
<dbReference type="EMBL" id="LWBR01000006">
    <property type="protein sequence ID" value="KZN97762.1"/>
    <property type="molecule type" value="Genomic_DNA"/>
</dbReference>
<dbReference type="Pfam" id="PF10970">
    <property type="entry name" value="GerPE"/>
    <property type="match status" value="1"/>
</dbReference>
<dbReference type="Proteomes" id="UP000214606">
    <property type="component" value="Chromosome"/>
</dbReference>
<dbReference type="AlphaFoldDB" id="A0A165Z2T1"/>
<dbReference type="KEGG" id="apak:AP3564_09845"/>
<evidence type="ECO:0000313" key="1">
    <source>
        <dbReference type="EMBL" id="ASS90478.1"/>
    </source>
</evidence>
<protein>
    <submittedName>
        <fullName evidence="2">Uncharacterized protein</fullName>
    </submittedName>
</protein>
<proteinExistence type="predicted"/>
<evidence type="ECO:0000313" key="3">
    <source>
        <dbReference type="Proteomes" id="UP000076476"/>
    </source>
</evidence>
<evidence type="ECO:0000313" key="2">
    <source>
        <dbReference type="EMBL" id="KZN97762.1"/>
    </source>
</evidence>
<accession>A0A165Z2T1</accession>
<dbReference type="InterPro" id="IPR024496">
    <property type="entry name" value="Spore_germ_GerPE"/>
</dbReference>
<sequence length="132" mass="15084">MYLLKRFANIRVAYIHSVDICSVFQIGDAKKITPKTNVLAVQRDYEKFNTKEGSFRSYQLFRESIPQPSFDEQFSSAYSNNSPNIYVDHVKILGISSSSIVNFGSAEEICAEARIKHIRQLSKNVDGDEKQR</sequence>
<reference evidence="1 4" key="2">
    <citation type="submission" date="2016-10" db="EMBL/GenBank/DDBJ databases">
        <title>The whole genome sequencing and assembly of Aeribacillus pallidus KCTC3564 strain.</title>
        <authorList>
            <person name="Lee Y.-J."/>
            <person name="Park M.-K."/>
            <person name="Yi H."/>
            <person name="Bahn Y.-S."/>
            <person name="Kim J.F."/>
            <person name="Lee D.-W."/>
        </authorList>
    </citation>
    <scope>NUCLEOTIDE SEQUENCE [LARGE SCALE GENOMIC DNA]</scope>
    <source>
        <strain evidence="1 4">KCTC3564</strain>
    </source>
</reference>
<organism evidence="2 3">
    <name type="scientific">Aeribacillus pallidus</name>
    <dbReference type="NCBI Taxonomy" id="33936"/>
    <lineage>
        <taxon>Bacteria</taxon>
        <taxon>Bacillati</taxon>
        <taxon>Bacillota</taxon>
        <taxon>Bacilli</taxon>
        <taxon>Bacillales</taxon>
        <taxon>Bacillaceae</taxon>
        <taxon>Aeribacillus</taxon>
    </lineage>
</organism>
<dbReference type="STRING" id="33936.AZI98_02085"/>
<name>A0A165Z2T1_9BACI</name>
<dbReference type="EMBL" id="CP017703">
    <property type="protein sequence ID" value="ASS90478.1"/>
    <property type="molecule type" value="Genomic_DNA"/>
</dbReference>
<dbReference type="Proteomes" id="UP000076476">
    <property type="component" value="Unassembled WGS sequence"/>
</dbReference>
<evidence type="ECO:0000313" key="4">
    <source>
        <dbReference type="Proteomes" id="UP000214606"/>
    </source>
</evidence>
<reference evidence="2 3" key="1">
    <citation type="submission" date="2016-04" db="EMBL/GenBank/DDBJ databases">
        <title>Draft genome sequence of Aeribacillus pallidus 8m3 from petroleum reservoir.</title>
        <authorList>
            <person name="Poltaraus A.B."/>
            <person name="Nazina T.N."/>
            <person name="Tourova T.P."/>
            <person name="Malakho S.M."/>
            <person name="Korshunova A.V."/>
            <person name="Sokolova D.S."/>
        </authorList>
    </citation>
    <scope>NUCLEOTIDE SEQUENCE [LARGE SCALE GENOMIC DNA]</scope>
    <source>
        <strain evidence="2 3">8m3</strain>
    </source>
</reference>
<gene>
    <name evidence="1" type="ORF">AP3564_09845</name>
    <name evidence="2" type="ORF">AZI98_02085</name>
</gene>